<feature type="chain" id="PRO_5008707702" evidence="2">
    <location>
        <begin position="30"/>
        <end position="470"/>
    </location>
</feature>
<name>A0A1C4X7X7_MICVI</name>
<dbReference type="CDD" id="cd00146">
    <property type="entry name" value="PKD"/>
    <property type="match status" value="1"/>
</dbReference>
<accession>A0A1C4X7X7</accession>
<evidence type="ECO:0000256" key="2">
    <source>
        <dbReference type="SAM" id="SignalP"/>
    </source>
</evidence>
<dbReference type="InterPro" id="IPR013783">
    <property type="entry name" value="Ig-like_fold"/>
</dbReference>
<keyword evidence="2" id="KW-0732">Signal</keyword>
<gene>
    <name evidence="4" type="ORF">GA0074695_3070</name>
</gene>
<evidence type="ECO:0000313" key="5">
    <source>
        <dbReference type="Proteomes" id="UP000198242"/>
    </source>
</evidence>
<sequence>MVKHHATRFAIGFTGVIALLVAGPTAAYAAPGNDDFTVATVIGEIPYSTTVDTSGATSDPTDPTGCANNGSVWFRYTPTSNTRLRVDTFGSDYDTVLSAWSGEQGSLTQLGCNDDTNGTQSQISFTGTAGTTYYFMVGICCGDGSAGGGSLRFTIDEFQTAANDSFANALPVGALPYSNLQDLATATTEDGEPSSCFTAPHTVWYSYTPTTSGSVMASTNPTDPGIAIYTGSSLSSLSEVACRRQFTYSPVTFQVQAGTTYLFRVGANRASKVTFWLQYPPGPTVDFSFNERAPNSFDTVYFWASAKDPAGKEIDSYTWDFGDGTTSTTAYASHRFTSDGDYTVQLTARTVDGRAATASRVIAVRTHDVSIVRMTVPSTTRVGQTVGVTVNVQNTRYEETVEVRLHRSGPSGYQYLGEVTQLVPMKEQGKTTPFSFTYTVTPDDQAAERSPSWRWPSLSRTGTRSWQTTS</sequence>
<protein>
    <submittedName>
        <fullName evidence="4">PKD domain-containing protein</fullName>
    </submittedName>
</protein>
<dbReference type="Pfam" id="PF18911">
    <property type="entry name" value="PKD_4"/>
    <property type="match status" value="1"/>
</dbReference>
<dbReference type="InterPro" id="IPR000601">
    <property type="entry name" value="PKD_dom"/>
</dbReference>
<dbReference type="EMBL" id="LT607411">
    <property type="protein sequence ID" value="SCF04311.1"/>
    <property type="molecule type" value="Genomic_DNA"/>
</dbReference>
<reference evidence="5" key="1">
    <citation type="submission" date="2016-06" db="EMBL/GenBank/DDBJ databases">
        <authorList>
            <person name="Varghese N."/>
            <person name="Submissions Spin"/>
        </authorList>
    </citation>
    <scope>NUCLEOTIDE SEQUENCE [LARGE SCALE GENOMIC DNA]</scope>
    <source>
        <strain evidence="5">DSM 43909</strain>
    </source>
</reference>
<dbReference type="AlphaFoldDB" id="A0A1C4X7X7"/>
<proteinExistence type="predicted"/>
<evidence type="ECO:0000256" key="1">
    <source>
        <dbReference type="SAM" id="MobiDB-lite"/>
    </source>
</evidence>
<organism evidence="4 5">
    <name type="scientific">Micromonospora viridifaciens</name>
    <dbReference type="NCBI Taxonomy" id="1881"/>
    <lineage>
        <taxon>Bacteria</taxon>
        <taxon>Bacillati</taxon>
        <taxon>Actinomycetota</taxon>
        <taxon>Actinomycetes</taxon>
        <taxon>Micromonosporales</taxon>
        <taxon>Micromonosporaceae</taxon>
        <taxon>Micromonospora</taxon>
    </lineage>
</organism>
<dbReference type="SMART" id="SM00089">
    <property type="entry name" value="PKD"/>
    <property type="match status" value="1"/>
</dbReference>
<dbReference type="InterPro" id="IPR035986">
    <property type="entry name" value="PKD_dom_sf"/>
</dbReference>
<feature type="compositionally biased region" description="Low complexity" evidence="1">
    <location>
        <begin position="449"/>
        <end position="460"/>
    </location>
</feature>
<evidence type="ECO:0000259" key="3">
    <source>
        <dbReference type="PROSITE" id="PS50093"/>
    </source>
</evidence>
<dbReference type="PROSITE" id="PS50093">
    <property type="entry name" value="PKD"/>
    <property type="match status" value="1"/>
</dbReference>
<dbReference type="InterPro" id="IPR022409">
    <property type="entry name" value="PKD/Chitinase_dom"/>
</dbReference>
<dbReference type="SUPFAM" id="SSF49299">
    <property type="entry name" value="PKD domain"/>
    <property type="match status" value="1"/>
</dbReference>
<evidence type="ECO:0000313" key="4">
    <source>
        <dbReference type="EMBL" id="SCF04311.1"/>
    </source>
</evidence>
<feature type="signal peptide" evidence="2">
    <location>
        <begin position="1"/>
        <end position="29"/>
    </location>
</feature>
<feature type="compositionally biased region" description="Polar residues" evidence="1">
    <location>
        <begin position="461"/>
        <end position="470"/>
    </location>
</feature>
<feature type="domain" description="PKD" evidence="3">
    <location>
        <begin position="310"/>
        <end position="364"/>
    </location>
</feature>
<dbReference type="Gene3D" id="2.60.40.10">
    <property type="entry name" value="Immunoglobulins"/>
    <property type="match status" value="1"/>
</dbReference>
<dbReference type="GO" id="GO:0005975">
    <property type="term" value="P:carbohydrate metabolic process"/>
    <property type="evidence" value="ECO:0007669"/>
    <property type="project" value="UniProtKB-ARBA"/>
</dbReference>
<keyword evidence="5" id="KW-1185">Reference proteome</keyword>
<feature type="region of interest" description="Disordered" evidence="1">
    <location>
        <begin position="443"/>
        <end position="470"/>
    </location>
</feature>
<dbReference type="Proteomes" id="UP000198242">
    <property type="component" value="Chromosome I"/>
</dbReference>